<name>A0A2G9UR40_TELCI</name>
<gene>
    <name evidence="8" type="ORF">TELCIR_05378</name>
</gene>
<evidence type="ECO:0000256" key="3">
    <source>
        <dbReference type="ARBA" id="ARBA00022679"/>
    </source>
</evidence>
<evidence type="ECO:0000256" key="2">
    <source>
        <dbReference type="ARBA" id="ARBA00022676"/>
    </source>
</evidence>
<dbReference type="OrthoDB" id="5869283at2759"/>
<dbReference type="SUPFAM" id="SSF47587">
    <property type="entry name" value="Domain of poly(ADP-ribose) polymerase"/>
    <property type="match status" value="1"/>
</dbReference>
<evidence type="ECO:0000313" key="9">
    <source>
        <dbReference type="Proteomes" id="UP000230423"/>
    </source>
</evidence>
<dbReference type="AlphaFoldDB" id="A0A2G9UR40"/>
<feature type="domain" description="PARP alpha-helical" evidence="7">
    <location>
        <begin position="151"/>
        <end position="281"/>
    </location>
</feature>
<dbReference type="InterPro" id="IPR036616">
    <property type="entry name" value="Poly(ADP-ribose)pol_reg_dom_sf"/>
</dbReference>
<dbReference type="InterPro" id="IPR004102">
    <property type="entry name" value="Poly(ADP-ribose)pol_reg_dom"/>
</dbReference>
<dbReference type="PANTHER" id="PTHR10459">
    <property type="entry name" value="DNA LIGASE"/>
    <property type="match status" value="1"/>
</dbReference>
<comment type="catalytic activity">
    <reaction evidence="5">
        <text>NAD(+) + (ADP-D-ribosyl)n-acceptor = nicotinamide + (ADP-D-ribosyl)n+1-acceptor + H(+).</text>
        <dbReference type="EC" id="2.4.2.30"/>
    </reaction>
</comment>
<dbReference type="GO" id="GO:0003950">
    <property type="term" value="F:NAD+ poly-ADP-ribosyltransferase activity"/>
    <property type="evidence" value="ECO:0007669"/>
    <property type="project" value="UniProtKB-EC"/>
</dbReference>
<keyword evidence="9" id="KW-1185">Reference proteome</keyword>
<evidence type="ECO:0000256" key="6">
    <source>
        <dbReference type="SAM" id="MobiDB-lite"/>
    </source>
</evidence>
<keyword evidence="2" id="KW-0328">Glycosyltransferase</keyword>
<proteinExistence type="predicted"/>
<dbReference type="GO" id="GO:0005730">
    <property type="term" value="C:nucleolus"/>
    <property type="evidence" value="ECO:0007669"/>
    <property type="project" value="TreeGrafter"/>
</dbReference>
<dbReference type="GO" id="GO:0070212">
    <property type="term" value="P:protein poly-ADP-ribosylation"/>
    <property type="evidence" value="ECO:0007669"/>
    <property type="project" value="TreeGrafter"/>
</dbReference>
<dbReference type="PROSITE" id="PS51060">
    <property type="entry name" value="PARP_ALPHA_HD"/>
    <property type="match status" value="1"/>
</dbReference>
<dbReference type="InterPro" id="IPR050800">
    <property type="entry name" value="ARTD/PARP"/>
</dbReference>
<keyword evidence="3" id="KW-0808">Transferase</keyword>
<dbReference type="PANTHER" id="PTHR10459:SF60">
    <property type="entry name" value="POLY [ADP-RIBOSE] POLYMERASE 2"/>
    <property type="match status" value="1"/>
</dbReference>
<evidence type="ECO:0000256" key="5">
    <source>
        <dbReference type="ARBA" id="ARBA00033987"/>
    </source>
</evidence>
<dbReference type="GO" id="GO:0006302">
    <property type="term" value="P:double-strand break repair"/>
    <property type="evidence" value="ECO:0007669"/>
    <property type="project" value="TreeGrafter"/>
</dbReference>
<organism evidence="8 9">
    <name type="scientific">Teladorsagia circumcincta</name>
    <name type="common">Brown stomach worm</name>
    <name type="synonym">Ostertagia circumcincta</name>
    <dbReference type="NCBI Taxonomy" id="45464"/>
    <lineage>
        <taxon>Eukaryota</taxon>
        <taxon>Metazoa</taxon>
        <taxon>Ecdysozoa</taxon>
        <taxon>Nematoda</taxon>
        <taxon>Chromadorea</taxon>
        <taxon>Rhabditida</taxon>
        <taxon>Rhabditina</taxon>
        <taxon>Rhabditomorpha</taxon>
        <taxon>Strongyloidea</taxon>
        <taxon>Trichostrongylidae</taxon>
        <taxon>Teladorsagia</taxon>
    </lineage>
</organism>
<protein>
    <recommendedName>
        <fullName evidence="1">NAD(+) ADP-ribosyltransferase</fullName>
        <ecNumber evidence="1">2.4.2.30</ecNumber>
    </recommendedName>
</protein>
<dbReference type="Gene3D" id="1.20.142.10">
    <property type="entry name" value="Poly(ADP-ribose) polymerase, regulatory domain"/>
    <property type="match status" value="1"/>
</dbReference>
<dbReference type="Pfam" id="PF02877">
    <property type="entry name" value="PARP_reg"/>
    <property type="match status" value="1"/>
</dbReference>
<reference evidence="8 9" key="1">
    <citation type="submission" date="2015-09" db="EMBL/GenBank/DDBJ databases">
        <title>Draft genome of the parasitic nematode Teladorsagia circumcincta isolate WARC Sus (inbred).</title>
        <authorList>
            <person name="Mitreva M."/>
        </authorList>
    </citation>
    <scope>NUCLEOTIDE SEQUENCE [LARGE SCALE GENOMIC DNA]</scope>
    <source>
        <strain evidence="8 9">S</strain>
    </source>
</reference>
<feature type="compositionally biased region" description="Basic and acidic residues" evidence="6">
    <location>
        <begin position="108"/>
        <end position="120"/>
    </location>
</feature>
<sequence length="306" mass="35077">MEKKLGRHGPHNLEPFDRDRRVGACLTAYFAQSKDMAATPHQWDEKWIHYNNFHREAKLFLEKSGNHWKQKHNFKKLPGRMDLVETDFSDIKSLKEVQKTIQSKNVQKKWDEPERDKQTQSRDNGCANDTMRRTNFSRESAKPSTVVPGSKTTLHTAIKEILLMIFDKEQMESAMLSFQLDLDKMPLGKLSKRQITNAFKVLTDLQALCKKSEATTPGNTLLERNACVLVGAVCAFDATVANPDIPGLKLPIVTHRCTQFPEKCDMLGSLLEIQIAYEVLKQEQGDTEDTRDPVDIHYEKLKCKME</sequence>
<accession>A0A2G9UR40</accession>
<evidence type="ECO:0000256" key="1">
    <source>
        <dbReference type="ARBA" id="ARBA00012020"/>
    </source>
</evidence>
<dbReference type="EC" id="2.4.2.30" evidence="1"/>
<evidence type="ECO:0000259" key="7">
    <source>
        <dbReference type="PROSITE" id="PS51060"/>
    </source>
</evidence>
<dbReference type="EMBL" id="KZ345617">
    <property type="protein sequence ID" value="PIO72687.1"/>
    <property type="molecule type" value="Genomic_DNA"/>
</dbReference>
<feature type="non-terminal residue" evidence="8">
    <location>
        <position position="306"/>
    </location>
</feature>
<evidence type="ECO:0000256" key="4">
    <source>
        <dbReference type="ARBA" id="ARBA00023027"/>
    </source>
</evidence>
<evidence type="ECO:0000313" key="8">
    <source>
        <dbReference type="EMBL" id="PIO72687.1"/>
    </source>
</evidence>
<dbReference type="GO" id="GO:1990404">
    <property type="term" value="F:NAD+-protein mono-ADP-ribosyltransferase activity"/>
    <property type="evidence" value="ECO:0007669"/>
    <property type="project" value="TreeGrafter"/>
</dbReference>
<feature type="region of interest" description="Disordered" evidence="6">
    <location>
        <begin position="103"/>
        <end position="149"/>
    </location>
</feature>
<dbReference type="Proteomes" id="UP000230423">
    <property type="component" value="Unassembled WGS sequence"/>
</dbReference>
<keyword evidence="4" id="KW-0520">NAD</keyword>